<sequence length="64" mass="7323">MGRGKPPNSGRSNSQFWAKSRMRACLHASALIKEGYFSTVKRLWEGVYDQEAENFDMFFMGWGG</sequence>
<dbReference type="EMBL" id="ADVG01000001">
    <property type="protein sequence ID" value="EFH88875.1"/>
    <property type="molecule type" value="Genomic_DNA"/>
</dbReference>
<comment type="caution">
    <text evidence="1">The sequence shown here is derived from an EMBL/GenBank/DDBJ whole genome shotgun (WGS) entry which is preliminary data.</text>
</comment>
<name>D6TGU6_KTERA</name>
<gene>
    <name evidence="1" type="ORF">Krac_10381</name>
</gene>
<dbReference type="Proteomes" id="UP000004508">
    <property type="component" value="Unassembled WGS sequence"/>
</dbReference>
<proteinExistence type="predicted"/>
<keyword evidence="2" id="KW-1185">Reference proteome</keyword>
<dbReference type="InParanoid" id="D6TGU6"/>
<evidence type="ECO:0000313" key="1">
    <source>
        <dbReference type="EMBL" id="EFH88875.1"/>
    </source>
</evidence>
<accession>D6TGU6</accession>
<reference evidence="1 2" key="1">
    <citation type="journal article" date="2011" name="Stand. Genomic Sci.">
        <title>Non-contiguous finished genome sequence and contextual data of the filamentous soil bacterium Ktedonobacter racemifer type strain (SOSP1-21).</title>
        <authorList>
            <person name="Chang Y.J."/>
            <person name="Land M."/>
            <person name="Hauser L."/>
            <person name="Chertkov O."/>
            <person name="Del Rio T.G."/>
            <person name="Nolan M."/>
            <person name="Copeland A."/>
            <person name="Tice H."/>
            <person name="Cheng J.F."/>
            <person name="Lucas S."/>
            <person name="Han C."/>
            <person name="Goodwin L."/>
            <person name="Pitluck S."/>
            <person name="Ivanova N."/>
            <person name="Ovchinikova G."/>
            <person name="Pati A."/>
            <person name="Chen A."/>
            <person name="Palaniappan K."/>
            <person name="Mavromatis K."/>
            <person name="Liolios K."/>
            <person name="Brettin T."/>
            <person name="Fiebig A."/>
            <person name="Rohde M."/>
            <person name="Abt B."/>
            <person name="Goker M."/>
            <person name="Detter J.C."/>
            <person name="Woyke T."/>
            <person name="Bristow J."/>
            <person name="Eisen J.A."/>
            <person name="Markowitz V."/>
            <person name="Hugenholtz P."/>
            <person name="Kyrpides N.C."/>
            <person name="Klenk H.P."/>
            <person name="Lapidus A."/>
        </authorList>
    </citation>
    <scope>NUCLEOTIDE SEQUENCE [LARGE SCALE GENOMIC DNA]</scope>
    <source>
        <strain evidence="2">DSM 44963</strain>
    </source>
</reference>
<dbReference type="AlphaFoldDB" id="D6TGU6"/>
<organism evidence="1 2">
    <name type="scientific">Ktedonobacter racemifer DSM 44963</name>
    <dbReference type="NCBI Taxonomy" id="485913"/>
    <lineage>
        <taxon>Bacteria</taxon>
        <taxon>Bacillati</taxon>
        <taxon>Chloroflexota</taxon>
        <taxon>Ktedonobacteria</taxon>
        <taxon>Ktedonobacterales</taxon>
        <taxon>Ktedonobacteraceae</taxon>
        <taxon>Ktedonobacter</taxon>
    </lineage>
</organism>
<evidence type="ECO:0000313" key="2">
    <source>
        <dbReference type="Proteomes" id="UP000004508"/>
    </source>
</evidence>
<protein>
    <submittedName>
        <fullName evidence="1">Uncharacterized protein</fullName>
    </submittedName>
</protein>